<protein>
    <recommendedName>
        <fullName evidence="5">Secreted protein</fullName>
    </recommendedName>
</protein>
<keyword evidence="2" id="KW-1133">Transmembrane helix</keyword>
<accession>A0ABN8ZXJ1</accession>
<evidence type="ECO:0000256" key="2">
    <source>
        <dbReference type="SAM" id="Phobius"/>
    </source>
</evidence>
<keyword evidence="2" id="KW-0812">Transmembrane</keyword>
<keyword evidence="2" id="KW-0472">Membrane</keyword>
<gene>
    <name evidence="3" type="ORF">MRATA1EN1_LOCUS26439</name>
</gene>
<organism evidence="3 4">
    <name type="scientific">Rangifer tarandus platyrhynchus</name>
    <name type="common">Svalbard reindeer</name>
    <dbReference type="NCBI Taxonomy" id="3082113"/>
    <lineage>
        <taxon>Eukaryota</taxon>
        <taxon>Metazoa</taxon>
        <taxon>Chordata</taxon>
        <taxon>Craniata</taxon>
        <taxon>Vertebrata</taxon>
        <taxon>Euteleostomi</taxon>
        <taxon>Mammalia</taxon>
        <taxon>Eutheria</taxon>
        <taxon>Laurasiatheria</taxon>
        <taxon>Artiodactyla</taxon>
        <taxon>Ruminantia</taxon>
        <taxon>Pecora</taxon>
        <taxon>Cervidae</taxon>
        <taxon>Odocoileinae</taxon>
        <taxon>Rangifer</taxon>
    </lineage>
</organism>
<sequence>MNSKVPCKQSFPAVRSHLSLAFWCYCLSAGSLLWHHRRLQCRERRTGTEFQGRYGKDSDRCILSKLSEVPCIFWKRPRVQEGNIAPKALKKKSPGMMERASPLAAPDGTQ</sequence>
<proteinExistence type="predicted"/>
<reference evidence="3" key="1">
    <citation type="submission" date="2023-04" db="EMBL/GenBank/DDBJ databases">
        <authorList>
            <consortium name="ELIXIR-Norway"/>
        </authorList>
    </citation>
    <scope>NUCLEOTIDE SEQUENCE [LARGE SCALE GENOMIC DNA]</scope>
</reference>
<feature type="transmembrane region" description="Helical" evidence="2">
    <location>
        <begin position="20"/>
        <end position="36"/>
    </location>
</feature>
<feature type="region of interest" description="Disordered" evidence="1">
    <location>
        <begin position="85"/>
        <end position="110"/>
    </location>
</feature>
<evidence type="ECO:0000313" key="3">
    <source>
        <dbReference type="EMBL" id="CAI9177477.1"/>
    </source>
</evidence>
<dbReference type="EMBL" id="OX459943">
    <property type="protein sequence ID" value="CAI9177477.1"/>
    <property type="molecule type" value="Genomic_DNA"/>
</dbReference>
<dbReference type="Proteomes" id="UP001176941">
    <property type="component" value="Chromosome 7"/>
</dbReference>
<evidence type="ECO:0008006" key="5">
    <source>
        <dbReference type="Google" id="ProtNLM"/>
    </source>
</evidence>
<evidence type="ECO:0000256" key="1">
    <source>
        <dbReference type="SAM" id="MobiDB-lite"/>
    </source>
</evidence>
<keyword evidence="4" id="KW-1185">Reference proteome</keyword>
<name>A0ABN8ZXJ1_RANTA</name>
<evidence type="ECO:0000313" key="4">
    <source>
        <dbReference type="Proteomes" id="UP001176941"/>
    </source>
</evidence>